<gene>
    <name evidence="8" type="ORF">Bpfe_011462</name>
</gene>
<dbReference type="AlphaFoldDB" id="A0AAD8FD78"/>
<feature type="transmembrane region" description="Helical" evidence="5">
    <location>
        <begin position="377"/>
        <end position="397"/>
    </location>
</feature>
<dbReference type="InterPro" id="IPR047843">
    <property type="entry name" value="WLS-like_TM"/>
</dbReference>
<evidence type="ECO:0000256" key="3">
    <source>
        <dbReference type="ARBA" id="ARBA00022989"/>
    </source>
</evidence>
<evidence type="ECO:0000256" key="5">
    <source>
        <dbReference type="SAM" id="Phobius"/>
    </source>
</evidence>
<protein>
    <submittedName>
        <fullName evidence="8">Transmembrane protein 181</fullName>
    </submittedName>
</protein>
<dbReference type="Pfam" id="PF06664">
    <property type="entry name" value="WLS-like_TM"/>
    <property type="match status" value="1"/>
</dbReference>
<feature type="transmembrane region" description="Helical" evidence="5">
    <location>
        <begin position="335"/>
        <end position="357"/>
    </location>
</feature>
<feature type="transmembrane region" description="Helical" evidence="5">
    <location>
        <begin position="459"/>
        <end position="476"/>
    </location>
</feature>
<keyword evidence="3 5" id="KW-1133">Transmembrane helix</keyword>
<dbReference type="GO" id="GO:0015643">
    <property type="term" value="F:toxic substance binding"/>
    <property type="evidence" value="ECO:0007669"/>
    <property type="project" value="InterPro"/>
</dbReference>
<dbReference type="InterPro" id="IPR054077">
    <property type="entry name" value="TMEM181_GOLD"/>
</dbReference>
<evidence type="ECO:0000256" key="2">
    <source>
        <dbReference type="ARBA" id="ARBA00022692"/>
    </source>
</evidence>
<evidence type="ECO:0000313" key="9">
    <source>
        <dbReference type="Proteomes" id="UP001233172"/>
    </source>
</evidence>
<reference evidence="8" key="2">
    <citation type="submission" date="2023-04" db="EMBL/GenBank/DDBJ databases">
        <authorList>
            <person name="Bu L."/>
            <person name="Lu L."/>
            <person name="Laidemitt M.R."/>
            <person name="Zhang S.M."/>
            <person name="Mutuku M."/>
            <person name="Mkoji G."/>
            <person name="Steinauer M."/>
            <person name="Loker E.S."/>
        </authorList>
    </citation>
    <scope>NUCLEOTIDE SEQUENCE</scope>
    <source>
        <strain evidence="8">KasaAsao</strain>
        <tissue evidence="8">Whole Snail</tissue>
    </source>
</reference>
<feature type="domain" description="TMEM181 GOLD" evidence="7">
    <location>
        <begin position="105"/>
        <end position="226"/>
    </location>
</feature>
<feature type="domain" description="Wntless-like transmembrane" evidence="6">
    <location>
        <begin position="227"/>
        <end position="479"/>
    </location>
</feature>
<comment type="subcellular location">
    <subcellularLocation>
        <location evidence="1">Membrane</location>
        <topology evidence="1">Multi-pass membrane protein</topology>
    </subcellularLocation>
</comment>
<evidence type="ECO:0000313" key="8">
    <source>
        <dbReference type="EMBL" id="KAK0059121.1"/>
    </source>
</evidence>
<feature type="transmembrane region" description="Helical" evidence="5">
    <location>
        <begin position="60"/>
        <end position="81"/>
    </location>
</feature>
<feature type="transmembrane region" description="Helical" evidence="5">
    <location>
        <begin position="273"/>
        <end position="296"/>
    </location>
</feature>
<feature type="transmembrane region" description="Helical" evidence="5">
    <location>
        <begin position="302"/>
        <end position="323"/>
    </location>
</feature>
<sequence length="578" mass="66876">MDNYSFAFAGPGLRNKARSFVSQFSDTFSAFSKFIAPSYYHDRCERSVQMRLYSLNKRQFVLVFVTFFVCFLISVLVGIAGPHIIDSHTVNGSLIYKEPQNKQTGPFILHSPPMSTFHQQLWLKASVTVTDSIGSKFEQEFTMGILIRGGNGDSQSVEESSTNPQLSLELHNRTRKLKCSGTNCDDLIVMHLGYLDFAYYYITVIFYDLDVNKLSISNVKFTFKSYNPSFTQTEIWIRFVFLVITFIMTCWYSHSLRKFSIRDWSTEQKWMSLLLPLLLLYDDPIFPLTFLVNSWLPGMLDGLFQASFLCALLLFWLCIYHSVRQTDRHFIRFYLPKLIIVGLIWLCAVILASWQEYNELQDPTYYYRLDTTNFEGFKVMFFIFGGFYLLYLLYLLVRAFAELRLMPFFDLRLKFMTALMIIVVSISITITVMRFGGGALQDNFVSELATNYENSAEFVSFYGLLNFYLYTMAFVYSPSPNAMFETHFKDNPTLSMLNDSDEEVHYSSDTEETSLSRNRNSLMDSDDETARLTSKVSTMSFIVISRRLKVCPISFKQAGTEGVPMGSKSDLLEFVEWI</sequence>
<evidence type="ECO:0000256" key="4">
    <source>
        <dbReference type="ARBA" id="ARBA00023136"/>
    </source>
</evidence>
<dbReference type="PANTHER" id="PTHR31918">
    <property type="entry name" value="TRANSMEMBRANE PROTEIN 181"/>
    <property type="match status" value="1"/>
</dbReference>
<keyword evidence="4 5" id="KW-0472">Membrane</keyword>
<organism evidence="8 9">
    <name type="scientific">Biomphalaria pfeifferi</name>
    <name type="common">Bloodfluke planorb</name>
    <name type="synonym">Freshwater snail</name>
    <dbReference type="NCBI Taxonomy" id="112525"/>
    <lineage>
        <taxon>Eukaryota</taxon>
        <taxon>Metazoa</taxon>
        <taxon>Spiralia</taxon>
        <taxon>Lophotrochozoa</taxon>
        <taxon>Mollusca</taxon>
        <taxon>Gastropoda</taxon>
        <taxon>Heterobranchia</taxon>
        <taxon>Euthyneura</taxon>
        <taxon>Panpulmonata</taxon>
        <taxon>Hygrophila</taxon>
        <taxon>Lymnaeoidea</taxon>
        <taxon>Planorbidae</taxon>
        <taxon>Biomphalaria</taxon>
    </lineage>
</organism>
<evidence type="ECO:0000259" key="6">
    <source>
        <dbReference type="Pfam" id="PF06664"/>
    </source>
</evidence>
<evidence type="ECO:0000256" key="1">
    <source>
        <dbReference type="ARBA" id="ARBA00004141"/>
    </source>
</evidence>
<dbReference type="GO" id="GO:0016020">
    <property type="term" value="C:membrane"/>
    <property type="evidence" value="ECO:0007669"/>
    <property type="project" value="UniProtKB-SubCell"/>
</dbReference>
<proteinExistence type="predicted"/>
<accession>A0AAD8FD78</accession>
<feature type="transmembrane region" description="Helical" evidence="5">
    <location>
        <begin position="235"/>
        <end position="252"/>
    </location>
</feature>
<dbReference type="EMBL" id="JASAOG010000044">
    <property type="protein sequence ID" value="KAK0059121.1"/>
    <property type="molecule type" value="Genomic_DNA"/>
</dbReference>
<dbReference type="Proteomes" id="UP001233172">
    <property type="component" value="Unassembled WGS sequence"/>
</dbReference>
<dbReference type="PANTHER" id="PTHR31918:SF1">
    <property type="entry name" value="TRANSMEMBRANE PROTEIN 181"/>
    <property type="match status" value="1"/>
</dbReference>
<name>A0AAD8FD78_BIOPF</name>
<feature type="transmembrane region" description="Helical" evidence="5">
    <location>
        <begin position="418"/>
        <end position="439"/>
    </location>
</feature>
<keyword evidence="9" id="KW-1185">Reference proteome</keyword>
<keyword evidence="2 5" id="KW-0812">Transmembrane</keyword>
<dbReference type="InterPro" id="IPR040416">
    <property type="entry name" value="TMEM181"/>
</dbReference>
<comment type="caution">
    <text evidence="8">The sequence shown here is derived from an EMBL/GenBank/DDBJ whole genome shotgun (WGS) entry which is preliminary data.</text>
</comment>
<reference evidence="8" key="1">
    <citation type="journal article" date="2023" name="PLoS Negl. Trop. Dis.">
        <title>A genome sequence for Biomphalaria pfeifferi, the major vector snail for the human-infecting parasite Schistosoma mansoni.</title>
        <authorList>
            <person name="Bu L."/>
            <person name="Lu L."/>
            <person name="Laidemitt M.R."/>
            <person name="Zhang S.M."/>
            <person name="Mutuku M."/>
            <person name="Mkoji G."/>
            <person name="Steinauer M."/>
            <person name="Loker E.S."/>
        </authorList>
    </citation>
    <scope>NUCLEOTIDE SEQUENCE</scope>
    <source>
        <strain evidence="8">KasaAsao</strain>
    </source>
</reference>
<dbReference type="Pfam" id="PF21885">
    <property type="entry name" value="TMEM181_GOLD"/>
    <property type="match status" value="1"/>
</dbReference>
<evidence type="ECO:0000259" key="7">
    <source>
        <dbReference type="Pfam" id="PF21885"/>
    </source>
</evidence>